<evidence type="ECO:0000256" key="8">
    <source>
        <dbReference type="SAM" id="MobiDB-lite"/>
    </source>
</evidence>
<gene>
    <name evidence="11" type="primary">LOC106153861</name>
</gene>
<evidence type="ECO:0000256" key="1">
    <source>
        <dbReference type="ARBA" id="ARBA00004496"/>
    </source>
</evidence>
<proteinExistence type="inferred from homology"/>
<name>A0A1S3HBN4_LINAN</name>
<accession>A0A1S3HBN4</accession>
<dbReference type="InterPro" id="IPR034126">
    <property type="entry name" value="MSI_RRM2"/>
</dbReference>
<sequence length="456" mass="48899">MKMDSLSQQNSCNSVDGDSNDPGKMFIGGLSWQTTAEGLRDYFGKYGAIKETTVMKDPVTRRSRGFGFVTYIDPESVEKVLSSGPHVIDQKQVDPKVAVPKRPQPKLVTKTKKIFVGGLSNSTTVEDIKNYFGNYGKVDECQLMFDKNTQRHRGFAFVTFEMEDVVDKICEIHFHEINNKMVECKKAQPKEVMNPTNLTRGRGLVHGGYEIAMHLQKTGLELLPMNPSEALASYFPGFPTYAAAYGRAGLPAYGPGYFLPTAGIGAAFGASRGRGRGRGGYIGYGGATASPGFPGYTFVPAPVNAATAATDRQAAAAAAAAAYYAEYSPNPGSHQLAGTAVQRSEPSPMPITSSPMHRDHFTQQRTAGTYYGAMGLKQTAAMLNNFPQGYGPPTSPANNRGFPPANSPGPIDMTYNSNDSLSYVPAASPQPTGFAPNLAVSRGFGSSSHGGYPRNF</sequence>
<keyword evidence="10" id="KW-1185">Reference proteome</keyword>
<dbReference type="OrthoDB" id="1875751at2759"/>
<dbReference type="GO" id="GO:0005737">
    <property type="term" value="C:cytoplasm"/>
    <property type="evidence" value="ECO:0007669"/>
    <property type="project" value="UniProtKB-SubCell"/>
</dbReference>
<dbReference type="Gene3D" id="3.30.70.330">
    <property type="match status" value="2"/>
</dbReference>
<dbReference type="GeneID" id="106153861"/>
<dbReference type="FunFam" id="3.30.70.330:FF:000020">
    <property type="entry name" value="RNA-binding protein Musashi homolog 2 isoform X1"/>
    <property type="match status" value="1"/>
</dbReference>
<dbReference type="AlphaFoldDB" id="A0A1S3HBN4"/>
<dbReference type="RefSeq" id="XP_013383428.1">
    <property type="nucleotide sequence ID" value="XM_013527974.1"/>
</dbReference>
<feature type="domain" description="RRM" evidence="9">
    <location>
        <begin position="112"/>
        <end position="189"/>
    </location>
</feature>
<feature type="compositionally biased region" description="Polar residues" evidence="8">
    <location>
        <begin position="1"/>
        <end position="17"/>
    </location>
</feature>
<dbReference type="STRING" id="7574.A0A1S3HBN4"/>
<evidence type="ECO:0000256" key="5">
    <source>
        <dbReference type="ARBA" id="ARBA00022737"/>
    </source>
</evidence>
<keyword evidence="5" id="KW-0677">Repeat</keyword>
<dbReference type="PANTHER" id="PTHR48032:SF18">
    <property type="entry name" value="RRM DOMAIN-CONTAINING PROTEIN"/>
    <property type="match status" value="1"/>
</dbReference>
<comment type="subcellular location">
    <subcellularLocation>
        <location evidence="1">Cytoplasm</location>
    </subcellularLocation>
</comment>
<evidence type="ECO:0000256" key="2">
    <source>
        <dbReference type="ARBA" id="ARBA00006635"/>
    </source>
</evidence>
<feature type="domain" description="RRM" evidence="9">
    <location>
        <begin position="23"/>
        <end position="100"/>
    </location>
</feature>
<protein>
    <submittedName>
        <fullName evidence="11">RNA-binding protein Musashi homolog 2 isoform X1</fullName>
    </submittedName>
</protein>
<dbReference type="FunFam" id="3.30.70.330:FF:000025">
    <property type="entry name" value="RNA-binding protein Musashi homolog 2 isoform X1"/>
    <property type="match status" value="1"/>
</dbReference>
<dbReference type="KEGG" id="lak:106153861"/>
<dbReference type="GO" id="GO:0003729">
    <property type="term" value="F:mRNA binding"/>
    <property type="evidence" value="ECO:0007669"/>
    <property type="project" value="TreeGrafter"/>
</dbReference>
<comment type="similarity">
    <text evidence="2">Belongs to the Musashi family.</text>
</comment>
<evidence type="ECO:0000313" key="10">
    <source>
        <dbReference type="Proteomes" id="UP000085678"/>
    </source>
</evidence>
<dbReference type="InterPro" id="IPR012677">
    <property type="entry name" value="Nucleotide-bd_a/b_plait_sf"/>
</dbReference>
<dbReference type="SMART" id="SM00360">
    <property type="entry name" value="RRM"/>
    <property type="match status" value="2"/>
</dbReference>
<dbReference type="FunCoup" id="A0A1S3HBN4">
    <property type="interactions" value="163"/>
</dbReference>
<keyword evidence="6 7" id="KW-0694">RNA-binding</keyword>
<dbReference type="SUPFAM" id="SSF54928">
    <property type="entry name" value="RNA-binding domain, RBD"/>
    <property type="match status" value="2"/>
</dbReference>
<dbReference type="PROSITE" id="PS50102">
    <property type="entry name" value="RRM"/>
    <property type="match status" value="2"/>
</dbReference>
<dbReference type="InterPro" id="IPR035979">
    <property type="entry name" value="RBD_domain_sf"/>
</dbReference>
<reference evidence="11" key="1">
    <citation type="submission" date="2025-08" db="UniProtKB">
        <authorList>
            <consortium name="RefSeq"/>
        </authorList>
    </citation>
    <scope>IDENTIFICATION</scope>
    <source>
        <tissue evidence="11">Gonads</tissue>
    </source>
</reference>
<dbReference type="PANTHER" id="PTHR48032">
    <property type="entry name" value="RNA-BINDING PROTEIN MUSASHI HOMOLOG RBP6"/>
    <property type="match status" value="1"/>
</dbReference>
<dbReference type="Proteomes" id="UP000085678">
    <property type="component" value="Unplaced"/>
</dbReference>
<keyword evidence="3" id="KW-0963">Cytoplasm</keyword>
<dbReference type="GO" id="GO:0006417">
    <property type="term" value="P:regulation of translation"/>
    <property type="evidence" value="ECO:0007669"/>
    <property type="project" value="TreeGrafter"/>
</dbReference>
<organism evidence="10 11">
    <name type="scientific">Lingula anatina</name>
    <name type="common">Brachiopod</name>
    <name type="synonym">Lingula unguis</name>
    <dbReference type="NCBI Taxonomy" id="7574"/>
    <lineage>
        <taxon>Eukaryota</taxon>
        <taxon>Metazoa</taxon>
        <taxon>Spiralia</taxon>
        <taxon>Lophotrochozoa</taxon>
        <taxon>Brachiopoda</taxon>
        <taxon>Linguliformea</taxon>
        <taxon>Lingulata</taxon>
        <taxon>Lingulida</taxon>
        <taxon>Linguloidea</taxon>
        <taxon>Lingulidae</taxon>
        <taxon>Lingula</taxon>
    </lineage>
</organism>
<dbReference type="CDD" id="cd12323">
    <property type="entry name" value="RRM2_MSI"/>
    <property type="match status" value="1"/>
</dbReference>
<evidence type="ECO:0000256" key="3">
    <source>
        <dbReference type="ARBA" id="ARBA00022490"/>
    </source>
</evidence>
<feature type="region of interest" description="Disordered" evidence="8">
    <location>
        <begin position="1"/>
        <end position="20"/>
    </location>
</feature>
<keyword evidence="4" id="KW-0597">Phosphoprotein</keyword>
<evidence type="ECO:0000256" key="7">
    <source>
        <dbReference type="PROSITE-ProRule" id="PRU00176"/>
    </source>
</evidence>
<dbReference type="InterPro" id="IPR000504">
    <property type="entry name" value="RRM_dom"/>
</dbReference>
<dbReference type="Pfam" id="PF00076">
    <property type="entry name" value="RRM_1"/>
    <property type="match status" value="2"/>
</dbReference>
<evidence type="ECO:0000259" key="9">
    <source>
        <dbReference type="PROSITE" id="PS50102"/>
    </source>
</evidence>
<evidence type="ECO:0000256" key="6">
    <source>
        <dbReference type="ARBA" id="ARBA00022884"/>
    </source>
</evidence>
<evidence type="ECO:0000313" key="11">
    <source>
        <dbReference type="RefSeq" id="XP_013383428.1"/>
    </source>
</evidence>
<evidence type="ECO:0000256" key="4">
    <source>
        <dbReference type="ARBA" id="ARBA00022553"/>
    </source>
</evidence>
<dbReference type="InParanoid" id="A0A1S3HBN4"/>